<comment type="similarity">
    <text evidence="1">Belongs to the SCO1/2 family.</text>
</comment>
<feature type="disulfide bond" description="Redox-active" evidence="4">
    <location>
        <begin position="77"/>
        <end position="81"/>
    </location>
</feature>
<feature type="binding site" evidence="3">
    <location>
        <position position="167"/>
    </location>
    <ligand>
        <name>Cu cation</name>
        <dbReference type="ChEBI" id="CHEBI:23378"/>
    </ligand>
</feature>
<dbReference type="CDD" id="cd02968">
    <property type="entry name" value="SCO"/>
    <property type="match status" value="1"/>
</dbReference>
<evidence type="ECO:0000256" key="3">
    <source>
        <dbReference type="PIRSR" id="PIRSR603782-1"/>
    </source>
</evidence>
<feature type="domain" description="Thioredoxin" evidence="5">
    <location>
        <begin position="39"/>
        <end position="204"/>
    </location>
</feature>
<dbReference type="SUPFAM" id="SSF52833">
    <property type="entry name" value="Thioredoxin-like"/>
    <property type="match status" value="1"/>
</dbReference>
<dbReference type="PANTHER" id="PTHR12151">
    <property type="entry name" value="ELECTRON TRANSPORT PROTIN SCO1/SENC FAMILY MEMBER"/>
    <property type="match status" value="1"/>
</dbReference>
<evidence type="ECO:0000313" key="7">
    <source>
        <dbReference type="Proteomes" id="UP000016424"/>
    </source>
</evidence>
<dbReference type="InterPro" id="IPR003782">
    <property type="entry name" value="SCO1/SenC"/>
</dbReference>
<name>U2X7N4_GEOKU</name>
<protein>
    <submittedName>
        <fullName evidence="6">Electron transporter SCO1/SenC</fullName>
    </submittedName>
</protein>
<keyword evidence="4" id="KW-1015">Disulfide bond</keyword>
<comment type="caution">
    <text evidence="6">The sequence shown here is derived from an EMBL/GenBank/DDBJ whole genome shotgun (WGS) entry which is preliminary data.</text>
</comment>
<dbReference type="Proteomes" id="UP000016424">
    <property type="component" value="Unassembled WGS sequence"/>
</dbReference>
<dbReference type="InterPro" id="IPR013766">
    <property type="entry name" value="Thioredoxin_domain"/>
</dbReference>
<evidence type="ECO:0000259" key="5">
    <source>
        <dbReference type="PROSITE" id="PS51352"/>
    </source>
</evidence>
<feature type="binding site" evidence="3">
    <location>
        <position position="77"/>
    </location>
    <ligand>
        <name>Cu cation</name>
        <dbReference type="ChEBI" id="CHEBI:23378"/>
    </ligand>
</feature>
<dbReference type="PROSITE" id="PS51352">
    <property type="entry name" value="THIOREDOXIN_2"/>
    <property type="match status" value="1"/>
</dbReference>
<gene>
    <name evidence="6" type="ORF">GBL_3192</name>
</gene>
<dbReference type="AlphaFoldDB" id="U2X7N4"/>
<reference evidence="7" key="1">
    <citation type="journal article" date="2013" name="Genome">
        <title>Draft Genome Sequence of Geobacillus kaustophilus GBlys, a Lysogenic Strain with Bacteriophage phiOH2.</title>
        <authorList>
            <person name="Doi K."/>
            <person name="Mori K."/>
            <person name="Martono H."/>
            <person name="Nagayoshi Y."/>
            <person name="Fujino Y."/>
            <person name="Tashiro K."/>
            <person name="Kuhara S."/>
            <person name="Ohshima T."/>
        </authorList>
    </citation>
    <scope>NUCLEOTIDE SEQUENCE [LARGE SCALE GENOMIC DNA]</scope>
    <source>
        <strain evidence="7">GBlys</strain>
    </source>
</reference>
<dbReference type="InterPro" id="IPR036249">
    <property type="entry name" value="Thioredoxin-like_sf"/>
</dbReference>
<evidence type="ECO:0000256" key="1">
    <source>
        <dbReference type="ARBA" id="ARBA00010996"/>
    </source>
</evidence>
<dbReference type="Pfam" id="PF02630">
    <property type="entry name" value="SCO1-SenC"/>
    <property type="match status" value="1"/>
</dbReference>
<keyword evidence="3" id="KW-0479">Metal-binding</keyword>
<feature type="binding site" evidence="3">
    <location>
        <position position="81"/>
    </location>
    <ligand>
        <name>Cu cation</name>
        <dbReference type="ChEBI" id="CHEBI:23378"/>
    </ligand>
</feature>
<evidence type="ECO:0000313" key="6">
    <source>
        <dbReference type="EMBL" id="GAD14975.1"/>
    </source>
</evidence>
<accession>U2X7N4</accession>
<dbReference type="EMBL" id="BASG01000046">
    <property type="protein sequence ID" value="GAD14975.1"/>
    <property type="molecule type" value="Genomic_DNA"/>
</dbReference>
<keyword evidence="2 3" id="KW-0186">Copper</keyword>
<dbReference type="GO" id="GO:0046872">
    <property type="term" value="F:metal ion binding"/>
    <property type="evidence" value="ECO:0007669"/>
    <property type="project" value="UniProtKB-KW"/>
</dbReference>
<evidence type="ECO:0000256" key="4">
    <source>
        <dbReference type="PIRSR" id="PIRSR603782-2"/>
    </source>
</evidence>
<dbReference type="PANTHER" id="PTHR12151:SF25">
    <property type="entry name" value="LINALOOL DEHYDRATASE_ISOMERASE DOMAIN-CONTAINING PROTEIN"/>
    <property type="match status" value="1"/>
</dbReference>
<dbReference type="Gene3D" id="3.40.30.10">
    <property type="entry name" value="Glutaredoxin"/>
    <property type="match status" value="1"/>
</dbReference>
<organism evidence="6 7">
    <name type="scientific">Geobacillus kaustophilus GBlys</name>
    <dbReference type="NCBI Taxonomy" id="1337888"/>
    <lineage>
        <taxon>Bacteria</taxon>
        <taxon>Bacillati</taxon>
        <taxon>Bacillota</taxon>
        <taxon>Bacilli</taxon>
        <taxon>Bacillales</taxon>
        <taxon>Anoxybacillaceae</taxon>
        <taxon>Geobacillus</taxon>
        <taxon>Geobacillus thermoleovorans group</taxon>
    </lineage>
</organism>
<evidence type="ECO:0000256" key="2">
    <source>
        <dbReference type="ARBA" id="ARBA00023008"/>
    </source>
</evidence>
<proteinExistence type="inferred from homology"/>
<sequence>MLCGINIFLSKRKDPSMWKRIALFLVVLLLAACGKTIPDAKNWPVEDFTFVDQTGKPFGLRDLKGKVWVADFIFTNCETVCPPMTAHMAKLKQMAKKEGLDVEFVSFSVDPEVDTPEKLAAYAKQFTDDLSNWHLLTGYSPSEISELAQKSFKTIVQKPANDDQVVHGTSFYLVGPDGKVVQTYSGVQDVPYETILEHIKIVQSSQ</sequence>